<organism evidence="2 4">
    <name type="scientific">Eisenbergiella massiliensis</name>
    <dbReference type="NCBI Taxonomy" id="1720294"/>
    <lineage>
        <taxon>Bacteria</taxon>
        <taxon>Bacillati</taxon>
        <taxon>Bacillota</taxon>
        <taxon>Clostridia</taxon>
        <taxon>Lachnospirales</taxon>
        <taxon>Lachnospiraceae</taxon>
        <taxon>Eisenbergiella</taxon>
    </lineage>
</organism>
<dbReference type="SUPFAM" id="SSF55729">
    <property type="entry name" value="Acyl-CoA N-acyltransferases (Nat)"/>
    <property type="match status" value="1"/>
</dbReference>
<dbReference type="GeneID" id="97991013"/>
<accession>A0A3E3I965</accession>
<dbReference type="Pfam" id="PF00583">
    <property type="entry name" value="Acetyltransf_1"/>
    <property type="match status" value="1"/>
</dbReference>
<evidence type="ECO:0000259" key="1">
    <source>
        <dbReference type="PROSITE" id="PS51186"/>
    </source>
</evidence>
<dbReference type="OrthoDB" id="9127144at2"/>
<dbReference type="InterPro" id="IPR016181">
    <property type="entry name" value="Acyl_CoA_acyltransferase"/>
</dbReference>
<dbReference type="EMBL" id="QVLU01000008">
    <property type="protein sequence ID" value="RGE71837.1"/>
    <property type="molecule type" value="Genomic_DNA"/>
</dbReference>
<dbReference type="Proteomes" id="UP000260812">
    <property type="component" value="Unassembled WGS sequence"/>
</dbReference>
<sequence>MNLSLQPITAANRKEALTLKTALGQETYVESVEQCLKEADASSCWRPVAIYDDGLLIGFAMYGFFPEYLPSGRVWMDRLLIDQRYQHKGYGKEAMRLLIDRLQTEYHCRRIYLSIIPGNTPAASLYTHYGFRFNGEKDIHGEHVMVLECI</sequence>
<dbReference type="AlphaFoldDB" id="A0A3E3I965"/>
<gene>
    <name evidence="3" type="ORF">DWY69_10135</name>
    <name evidence="2" type="ORF">DXC51_06600</name>
</gene>
<dbReference type="Proteomes" id="UP000261166">
    <property type="component" value="Unassembled WGS sequence"/>
</dbReference>
<dbReference type="InterPro" id="IPR000182">
    <property type="entry name" value="GNAT_dom"/>
</dbReference>
<evidence type="ECO:0000313" key="4">
    <source>
        <dbReference type="Proteomes" id="UP000260812"/>
    </source>
</evidence>
<proteinExistence type="predicted"/>
<dbReference type="InterPro" id="IPR027455">
    <property type="entry name" value="Sper_AcTfrase_N"/>
</dbReference>
<dbReference type="EMBL" id="QVLV01000003">
    <property type="protein sequence ID" value="RGE63606.1"/>
    <property type="molecule type" value="Genomic_DNA"/>
</dbReference>
<feature type="domain" description="N-acetyltransferase" evidence="1">
    <location>
        <begin position="3"/>
        <end position="150"/>
    </location>
</feature>
<evidence type="ECO:0000313" key="3">
    <source>
        <dbReference type="EMBL" id="RGE71837.1"/>
    </source>
</evidence>
<keyword evidence="4" id="KW-1185">Reference proteome</keyword>
<dbReference type="CDD" id="cd04301">
    <property type="entry name" value="NAT_SF"/>
    <property type="match status" value="1"/>
</dbReference>
<dbReference type="RefSeq" id="WP_081745281.1">
    <property type="nucleotide sequence ID" value="NZ_CALBAU010000430.1"/>
</dbReference>
<evidence type="ECO:0000313" key="5">
    <source>
        <dbReference type="Proteomes" id="UP000261166"/>
    </source>
</evidence>
<name>A0A3E3I965_9FIRM</name>
<keyword evidence="2" id="KW-0808">Transferase</keyword>
<dbReference type="GO" id="GO:0016747">
    <property type="term" value="F:acyltransferase activity, transferring groups other than amino-acyl groups"/>
    <property type="evidence" value="ECO:0007669"/>
    <property type="project" value="InterPro"/>
</dbReference>
<evidence type="ECO:0000313" key="2">
    <source>
        <dbReference type="EMBL" id="RGE63606.1"/>
    </source>
</evidence>
<dbReference type="Gene3D" id="1.10.287.900">
    <property type="entry name" value="The crystal structure of the spermine/spermidine acetyltransferase from enterococcus faecali"/>
    <property type="match status" value="1"/>
</dbReference>
<protein>
    <submittedName>
        <fullName evidence="2">GNAT family N-acetyltransferase</fullName>
    </submittedName>
</protein>
<dbReference type="Gene3D" id="3.40.630.30">
    <property type="match status" value="1"/>
</dbReference>
<comment type="caution">
    <text evidence="2">The sequence shown here is derived from an EMBL/GenBank/DDBJ whole genome shotgun (WGS) entry which is preliminary data.</text>
</comment>
<dbReference type="PROSITE" id="PS51186">
    <property type="entry name" value="GNAT"/>
    <property type="match status" value="1"/>
</dbReference>
<reference evidence="2 5" key="1">
    <citation type="submission" date="2018-08" db="EMBL/GenBank/DDBJ databases">
        <title>A genome reference for cultivated species of the human gut microbiota.</title>
        <authorList>
            <person name="Zou Y."/>
            <person name="Xue W."/>
            <person name="Luo G."/>
        </authorList>
    </citation>
    <scope>NUCLEOTIDE SEQUENCE [LARGE SCALE GENOMIC DNA]</scope>
    <source>
        <strain evidence="3 5">AF26-4BH</strain>
        <strain evidence="2">TF05-5AC</strain>
    </source>
</reference>